<evidence type="ECO:0000313" key="2">
    <source>
        <dbReference type="EMBL" id="SIN90218.1"/>
    </source>
</evidence>
<feature type="signal peptide" evidence="1">
    <location>
        <begin position="1"/>
        <end position="18"/>
    </location>
</feature>
<dbReference type="AlphaFoldDB" id="A0A1N6F4J4"/>
<proteinExistence type="predicted"/>
<organism evidence="2 3">
    <name type="scientific">Chitinophaga niabensis</name>
    <dbReference type="NCBI Taxonomy" id="536979"/>
    <lineage>
        <taxon>Bacteria</taxon>
        <taxon>Pseudomonadati</taxon>
        <taxon>Bacteroidota</taxon>
        <taxon>Chitinophagia</taxon>
        <taxon>Chitinophagales</taxon>
        <taxon>Chitinophagaceae</taxon>
        <taxon>Chitinophaga</taxon>
    </lineage>
</organism>
<reference evidence="2 3" key="1">
    <citation type="submission" date="2016-11" db="EMBL/GenBank/DDBJ databases">
        <authorList>
            <person name="Jaros S."/>
            <person name="Januszkiewicz K."/>
            <person name="Wedrychowicz H."/>
        </authorList>
    </citation>
    <scope>NUCLEOTIDE SEQUENCE [LARGE SCALE GENOMIC DNA]</scope>
    <source>
        <strain evidence="2 3">DSM 24787</strain>
    </source>
</reference>
<keyword evidence="3" id="KW-1185">Reference proteome</keyword>
<dbReference type="OrthoDB" id="767836at2"/>
<name>A0A1N6F4J4_9BACT</name>
<dbReference type="RefSeq" id="WP_074239111.1">
    <property type="nucleotide sequence ID" value="NZ_FSRA01000001.1"/>
</dbReference>
<sequence>MKLYLALGICLITGTASAQIANSTTLQANANFNIDGTGKANHFRTNQVTSSGGNAHFMMENAGNPRWGLGVSTEETGVGSVGSNFAIFAYGPNYLGEYLTINRTTGYMGIAHRTPSHSLHIGIAAISGNGMRFGVPHDAGNYNVPVGAVTGGYNIDFSTWRDIVGDQIGARIRAERINNYYANNALIQATDLVLYTSDGSIQDSLLERMRINYKGNVGIGTAKPQYKLAVEGTIGARKVKVTQESWADFVFDATYKLPSVYETEQHILQYKRLPGIPSEAEVKENGVDVGEMNKLLLQKVEEQMLYIIELRKEVDALKKAGGKSMGPAEK</sequence>
<accession>A0A1N6F4J4</accession>
<keyword evidence="1" id="KW-0732">Signal</keyword>
<feature type="chain" id="PRO_5012274966" description="Chaperone of endosialidase" evidence="1">
    <location>
        <begin position="19"/>
        <end position="330"/>
    </location>
</feature>
<evidence type="ECO:0008006" key="4">
    <source>
        <dbReference type="Google" id="ProtNLM"/>
    </source>
</evidence>
<dbReference type="STRING" id="536979.SAMN04488055_2013"/>
<dbReference type="Proteomes" id="UP000185003">
    <property type="component" value="Unassembled WGS sequence"/>
</dbReference>
<evidence type="ECO:0000313" key="3">
    <source>
        <dbReference type="Proteomes" id="UP000185003"/>
    </source>
</evidence>
<gene>
    <name evidence="2" type="ORF">SAMN04488055_2013</name>
</gene>
<evidence type="ECO:0000256" key="1">
    <source>
        <dbReference type="SAM" id="SignalP"/>
    </source>
</evidence>
<protein>
    <recommendedName>
        <fullName evidence="4">Chaperone of endosialidase</fullName>
    </recommendedName>
</protein>
<dbReference type="EMBL" id="FSRA01000001">
    <property type="protein sequence ID" value="SIN90218.1"/>
    <property type="molecule type" value="Genomic_DNA"/>
</dbReference>